<organism evidence="2 3">
    <name type="scientific">Candidatus Enterococcus willemsii</name>
    <dbReference type="NCBI Taxonomy" id="1857215"/>
    <lineage>
        <taxon>Bacteria</taxon>
        <taxon>Bacillati</taxon>
        <taxon>Bacillota</taxon>
        <taxon>Bacilli</taxon>
        <taxon>Lactobacillales</taxon>
        <taxon>Enterococcaceae</taxon>
        <taxon>Enterococcus</taxon>
    </lineage>
</organism>
<evidence type="ECO:0000313" key="3">
    <source>
        <dbReference type="Proteomes" id="UP000782705"/>
    </source>
</evidence>
<evidence type="ECO:0000259" key="1">
    <source>
        <dbReference type="Pfam" id="PF08818"/>
    </source>
</evidence>
<protein>
    <recommendedName>
        <fullName evidence="1">YdhG-like domain-containing protein</fullName>
    </recommendedName>
</protein>
<dbReference type="Gene3D" id="3.90.1150.200">
    <property type="match status" value="1"/>
</dbReference>
<dbReference type="SUPFAM" id="SSF159888">
    <property type="entry name" value="YdhG-like"/>
    <property type="match status" value="1"/>
</dbReference>
<dbReference type="Proteomes" id="UP000782705">
    <property type="component" value="Unassembled WGS sequence"/>
</dbReference>
<accession>A0ABQ6YYU9</accession>
<gene>
    <name evidence="2" type="ORF">BAU17_11580</name>
</gene>
<proteinExistence type="predicted"/>
<reference evidence="2 3" key="1">
    <citation type="submission" date="2016-06" db="EMBL/GenBank/DDBJ databases">
        <title>Four novel species of enterococci isolated from chicken manure.</title>
        <authorList>
            <person name="Van Tyne D."/>
        </authorList>
    </citation>
    <scope>NUCLEOTIDE SEQUENCE [LARGE SCALE GENOMIC DNA]</scope>
    <source>
        <strain evidence="2 3">CU12B</strain>
    </source>
</reference>
<comment type="caution">
    <text evidence="2">The sequence shown here is derived from an EMBL/GenBank/DDBJ whole genome shotgun (WGS) entry which is preliminary data.</text>
</comment>
<sequence>MFIEYIAQAPKEHQKYLKKMYQLLKEELPEATEKFSYGMPTFYWKKNVVHFADNTKHLGFYPTPTVITAFKENLTKYKFSKGAVQFPYSEPFDETLIREMVRFRKTELEELQ</sequence>
<dbReference type="EMBL" id="MAEL01000045">
    <property type="protein sequence ID" value="KAF1302850.1"/>
    <property type="molecule type" value="Genomic_DNA"/>
</dbReference>
<name>A0ABQ6YYU9_9ENTE</name>
<dbReference type="InterPro" id="IPR014922">
    <property type="entry name" value="YdhG-like"/>
</dbReference>
<evidence type="ECO:0000313" key="2">
    <source>
        <dbReference type="EMBL" id="KAF1302850.1"/>
    </source>
</evidence>
<feature type="domain" description="YdhG-like" evidence="1">
    <location>
        <begin position="14"/>
        <end position="103"/>
    </location>
</feature>
<dbReference type="RefSeq" id="WP_161902508.1">
    <property type="nucleotide sequence ID" value="NZ_MAEL01000045.1"/>
</dbReference>
<keyword evidence="3" id="KW-1185">Reference proteome</keyword>
<dbReference type="Pfam" id="PF08818">
    <property type="entry name" value="DUF1801"/>
    <property type="match status" value="1"/>
</dbReference>